<keyword evidence="7" id="KW-1185">Reference proteome</keyword>
<proteinExistence type="inferred from homology"/>
<dbReference type="InterPro" id="IPR050426">
    <property type="entry name" value="Glycosyltransferase_28"/>
</dbReference>
<dbReference type="InterPro" id="IPR002213">
    <property type="entry name" value="UDP_glucos_trans"/>
</dbReference>
<feature type="domain" description="Erythromycin biosynthesis protein CIII-like N-terminal" evidence="5">
    <location>
        <begin position="22"/>
        <end position="227"/>
    </location>
</feature>
<name>A0ABS3URF8_9ACTN</name>
<organism evidence="6 7">
    <name type="scientific">Actinoplanes flavus</name>
    <dbReference type="NCBI Taxonomy" id="2820290"/>
    <lineage>
        <taxon>Bacteria</taxon>
        <taxon>Bacillati</taxon>
        <taxon>Actinomycetota</taxon>
        <taxon>Actinomycetes</taxon>
        <taxon>Micromonosporales</taxon>
        <taxon>Micromonosporaceae</taxon>
        <taxon>Actinoplanes</taxon>
    </lineage>
</organism>
<dbReference type="CDD" id="cd03784">
    <property type="entry name" value="GT1_Gtf-like"/>
    <property type="match status" value="1"/>
</dbReference>
<dbReference type="InterPro" id="IPR048284">
    <property type="entry name" value="EryCIII-like_N"/>
</dbReference>
<evidence type="ECO:0000256" key="2">
    <source>
        <dbReference type="ARBA" id="ARBA00022676"/>
    </source>
</evidence>
<dbReference type="Gene3D" id="3.40.50.2000">
    <property type="entry name" value="Glycogen Phosphorylase B"/>
    <property type="match status" value="2"/>
</dbReference>
<dbReference type="PANTHER" id="PTHR48050">
    <property type="entry name" value="STEROL 3-BETA-GLUCOSYLTRANSFERASE"/>
    <property type="match status" value="1"/>
</dbReference>
<dbReference type="EMBL" id="JAGFNS010000020">
    <property type="protein sequence ID" value="MBO3741364.1"/>
    <property type="molecule type" value="Genomic_DNA"/>
</dbReference>
<dbReference type="Proteomes" id="UP000679690">
    <property type="component" value="Unassembled WGS sequence"/>
</dbReference>
<evidence type="ECO:0000259" key="5">
    <source>
        <dbReference type="Pfam" id="PF21036"/>
    </source>
</evidence>
<dbReference type="PANTHER" id="PTHR48050:SF13">
    <property type="entry name" value="STEROL 3-BETA-GLUCOSYLTRANSFERASE UGT80A2"/>
    <property type="match status" value="1"/>
</dbReference>
<comment type="caution">
    <text evidence="6">The sequence shown here is derived from an EMBL/GenBank/DDBJ whole genome shotgun (WGS) entry which is preliminary data.</text>
</comment>
<dbReference type="Pfam" id="PF06722">
    <property type="entry name" value="EryCIII-like_C"/>
    <property type="match status" value="1"/>
</dbReference>
<dbReference type="Pfam" id="PF21036">
    <property type="entry name" value="EryCIII-like_N"/>
    <property type="match status" value="1"/>
</dbReference>
<protein>
    <submittedName>
        <fullName evidence="6">DUF1205 domain-containing protein</fullName>
    </submittedName>
</protein>
<gene>
    <name evidence="6" type="ORF">J5X75_28030</name>
</gene>
<keyword evidence="3" id="KW-0808">Transferase</keyword>
<keyword evidence="2" id="KW-0328">Glycosyltransferase</keyword>
<feature type="domain" description="Erythromycin biosynthesis protein CIII-like C-terminal" evidence="4">
    <location>
        <begin position="244"/>
        <end position="383"/>
    </location>
</feature>
<dbReference type="SUPFAM" id="SSF53756">
    <property type="entry name" value="UDP-Glycosyltransferase/glycogen phosphorylase"/>
    <property type="match status" value="1"/>
</dbReference>
<comment type="similarity">
    <text evidence="1">Belongs to the glycosyltransferase 28 family.</text>
</comment>
<reference evidence="6 7" key="1">
    <citation type="submission" date="2021-03" db="EMBL/GenBank/DDBJ databases">
        <title>Actinoplanes flavus sp. nov., a novel actinomycete isolated from Coconut Palm rhizosphere soil.</title>
        <authorList>
            <person name="Luo X."/>
        </authorList>
    </citation>
    <scope>NUCLEOTIDE SEQUENCE [LARGE SCALE GENOMIC DNA]</scope>
    <source>
        <strain evidence="6 7">NEAU-H7</strain>
    </source>
</reference>
<evidence type="ECO:0000313" key="6">
    <source>
        <dbReference type="EMBL" id="MBO3741364.1"/>
    </source>
</evidence>
<accession>A0ABS3URF8</accession>
<evidence type="ECO:0000256" key="3">
    <source>
        <dbReference type="ARBA" id="ARBA00022679"/>
    </source>
</evidence>
<dbReference type="InterPro" id="IPR010610">
    <property type="entry name" value="EryCIII-like_C"/>
</dbReference>
<evidence type="ECO:0000259" key="4">
    <source>
        <dbReference type="Pfam" id="PF06722"/>
    </source>
</evidence>
<dbReference type="RefSeq" id="WP_208470505.1">
    <property type="nucleotide sequence ID" value="NZ_JAGFNS010000020.1"/>
</dbReference>
<evidence type="ECO:0000313" key="7">
    <source>
        <dbReference type="Proteomes" id="UP000679690"/>
    </source>
</evidence>
<evidence type="ECO:0000256" key="1">
    <source>
        <dbReference type="ARBA" id="ARBA00006962"/>
    </source>
</evidence>
<sequence>MRILFMPFSAPSHYLPMVPLLWAFRAAGHHTRVVGQPAIESAVVGSGTPMITVAASFDLLAEAQRDRGPLNSPDSDPIARFRAMTKVHTALARTITADTVSLCRDWRPDLVVGDPLMLAAPIVAGHAGVPLVKQLWGPDIIRTFGYPGAGQPLDQWPESLRDLHAAYGLDPQPESGAGSVDPCPPGLRIGAAPSRIPMRYLPYNGATVVPPDLLAPPKKRRVLVTWGTMLIRREGLLGFPIADVVSALEDFDVEIVLAVTGRDRELTRDLPATVRVAEQLPLDAILPTCDAIVHHGGGGTLMTAACHGVPQVAITATPDVMASCAPMAAAGAGFEIPVAAATAERVTSAISEVLTNERIRSAADHLRHDMAAMPAPSEVVAHLTTSARQ</sequence>